<dbReference type="Proteomes" id="UP000595254">
    <property type="component" value="Chromosome"/>
</dbReference>
<dbReference type="InterPro" id="IPR050832">
    <property type="entry name" value="Bact_Acetyltransf"/>
</dbReference>
<keyword evidence="5" id="KW-1185">Reference proteome</keyword>
<organism evidence="4 5">
    <name type="scientific">Peribacillus psychrosaccharolyticus</name>
    <name type="common">Bacillus psychrosaccharolyticus</name>
    <dbReference type="NCBI Taxonomy" id="1407"/>
    <lineage>
        <taxon>Bacteria</taxon>
        <taxon>Bacillati</taxon>
        <taxon>Bacillota</taxon>
        <taxon>Bacilli</taxon>
        <taxon>Bacillales</taxon>
        <taxon>Bacillaceae</taxon>
        <taxon>Peribacillus</taxon>
    </lineage>
</organism>
<proteinExistence type="predicted"/>
<evidence type="ECO:0000256" key="2">
    <source>
        <dbReference type="ARBA" id="ARBA00023315"/>
    </source>
</evidence>
<evidence type="ECO:0000256" key="1">
    <source>
        <dbReference type="ARBA" id="ARBA00022679"/>
    </source>
</evidence>
<dbReference type="InterPro" id="IPR000182">
    <property type="entry name" value="GNAT_dom"/>
</dbReference>
<evidence type="ECO:0000313" key="5">
    <source>
        <dbReference type="Proteomes" id="UP000595254"/>
    </source>
</evidence>
<dbReference type="Pfam" id="PF00583">
    <property type="entry name" value="Acetyltransf_1"/>
    <property type="match status" value="1"/>
</dbReference>
<evidence type="ECO:0000313" key="4">
    <source>
        <dbReference type="EMBL" id="QQS98518.1"/>
    </source>
</evidence>
<dbReference type="PROSITE" id="PS51186">
    <property type="entry name" value="GNAT"/>
    <property type="match status" value="1"/>
</dbReference>
<dbReference type="KEGG" id="ppsr:I6J18_12160"/>
<dbReference type="RefSeq" id="WP_040373225.1">
    <property type="nucleotide sequence ID" value="NZ_CP068053.1"/>
</dbReference>
<dbReference type="PANTHER" id="PTHR43877">
    <property type="entry name" value="AMINOALKYLPHOSPHONATE N-ACETYLTRANSFERASE-RELATED-RELATED"/>
    <property type="match status" value="1"/>
</dbReference>
<accession>A0A974NIR1</accession>
<evidence type="ECO:0000259" key="3">
    <source>
        <dbReference type="PROSITE" id="PS51186"/>
    </source>
</evidence>
<dbReference type="AlphaFoldDB" id="A0A974NIR1"/>
<dbReference type="EMBL" id="CP068053">
    <property type="protein sequence ID" value="QQS98518.1"/>
    <property type="molecule type" value="Genomic_DNA"/>
</dbReference>
<dbReference type="SUPFAM" id="SSF55729">
    <property type="entry name" value="Acyl-CoA N-acyltransferases (Nat)"/>
    <property type="match status" value="1"/>
</dbReference>
<dbReference type="InterPro" id="IPR016181">
    <property type="entry name" value="Acyl_CoA_acyltransferase"/>
</dbReference>
<dbReference type="CDD" id="cd04301">
    <property type="entry name" value="NAT_SF"/>
    <property type="match status" value="1"/>
</dbReference>
<keyword evidence="2" id="KW-0012">Acyltransferase</keyword>
<dbReference type="PANTHER" id="PTHR43877:SF1">
    <property type="entry name" value="ACETYLTRANSFERASE"/>
    <property type="match status" value="1"/>
</dbReference>
<protein>
    <submittedName>
        <fullName evidence="4">GNAT family N-acetyltransferase</fullName>
    </submittedName>
</protein>
<sequence length="187" mass="21016">MKIRAGIPEDAEEAVYLMNLAIDEIGQALTGEQEEAAILKVMASFFKKKQNRLSYENTLVIEENSEIIGVIVVYHGSEAAQLDWPLIEQVRMKSGNSDLLIDIESEPEDYYIDTVCVKPSHRGNRLGTTLIAEAEKHGRKLGYGRMSLNVEADNKGARALYQKLGYQKVGRKTIYGHSYDYMVKVIS</sequence>
<keyword evidence="1" id="KW-0808">Transferase</keyword>
<name>A0A974NIR1_PERPY</name>
<dbReference type="Gene3D" id="3.40.630.30">
    <property type="match status" value="1"/>
</dbReference>
<dbReference type="GO" id="GO:0016747">
    <property type="term" value="F:acyltransferase activity, transferring groups other than amino-acyl groups"/>
    <property type="evidence" value="ECO:0007669"/>
    <property type="project" value="InterPro"/>
</dbReference>
<reference evidence="4 5" key="1">
    <citation type="submission" date="2021-01" db="EMBL/GenBank/DDBJ databases">
        <title>FDA dAtabase for Regulatory Grade micrObial Sequences (FDA-ARGOS): Supporting development and validation of Infectious Disease Dx tests.</title>
        <authorList>
            <person name="Nelson B."/>
            <person name="Plummer A."/>
            <person name="Tallon L."/>
            <person name="Sadzewicz L."/>
            <person name="Zhao X."/>
            <person name="Boylan J."/>
            <person name="Ott S."/>
            <person name="Bowen H."/>
            <person name="Vavikolanu K."/>
            <person name="Mehta A."/>
            <person name="Aluvathingal J."/>
            <person name="Nadendla S."/>
            <person name="Myers T."/>
            <person name="Yan Y."/>
            <person name="Sichtig H."/>
        </authorList>
    </citation>
    <scope>NUCLEOTIDE SEQUENCE [LARGE SCALE GENOMIC DNA]</scope>
    <source>
        <strain evidence="4 5">FDAARGOS_1161</strain>
    </source>
</reference>
<feature type="domain" description="N-acetyltransferase" evidence="3">
    <location>
        <begin position="1"/>
        <end position="186"/>
    </location>
</feature>
<gene>
    <name evidence="4" type="ORF">I6J18_12160</name>
</gene>